<protein>
    <submittedName>
        <fullName evidence="1">Uncharacterized protein</fullName>
    </submittedName>
</protein>
<gene>
    <name evidence="1" type="ORF">XFLAVUS301_02620</name>
</gene>
<dbReference type="AlphaFoldDB" id="A0A9W6CML8"/>
<dbReference type="GeneID" id="95761054"/>
<dbReference type="EMBL" id="BSDO01000001">
    <property type="protein sequence ID" value="GLI20588.1"/>
    <property type="molecule type" value="Genomic_DNA"/>
</dbReference>
<dbReference type="RefSeq" id="WP_281804784.1">
    <property type="nucleotide sequence ID" value="NZ_BSDO01000001.1"/>
</dbReference>
<evidence type="ECO:0000313" key="1">
    <source>
        <dbReference type="EMBL" id="GLI20588.1"/>
    </source>
</evidence>
<evidence type="ECO:0000313" key="2">
    <source>
        <dbReference type="Proteomes" id="UP001144397"/>
    </source>
</evidence>
<sequence length="304" mass="33037">MRTGDYLKRRIKAGRACLAARGFARPKVRLGKFACDGAGFGPAHALVALMLLALPVPALGGAWTQEKGHGQVILQSSAAYSATEFGPSYDLYASRPYDKVEVTLVFEYGATDWLTLIAAPQFLYVSFGDPSPSSYTGPGYQDVGARMRLWRDESSVVSAQVVGRFPGTGNSQSAAAVGYEDPELDLRLLYGLSFTMFGKAAFLDVQLAQRMRFGPPPDELHLDVTLGWRVVERWQLLAQSFSVISEGAGTGPYFGDSYEYYKLQMGAAYDLSAAVTLQLSVVGTVFARNAPQENGVVLAAYYRF</sequence>
<dbReference type="Proteomes" id="UP001144397">
    <property type="component" value="Unassembled WGS sequence"/>
</dbReference>
<name>A0A9W6CML8_XANFL</name>
<comment type="caution">
    <text evidence="1">The sequence shown here is derived from an EMBL/GenBank/DDBJ whole genome shotgun (WGS) entry which is preliminary data.</text>
</comment>
<accession>A0A9W6CML8</accession>
<proteinExistence type="predicted"/>
<reference evidence="1" key="1">
    <citation type="submission" date="2022-12" db="EMBL/GenBank/DDBJ databases">
        <title>Reference genome sequencing for broad-spectrum identification of bacterial and archaeal isolates by mass spectrometry.</title>
        <authorList>
            <person name="Sekiguchi Y."/>
            <person name="Tourlousse D.M."/>
        </authorList>
    </citation>
    <scope>NUCLEOTIDE SEQUENCE</scope>
    <source>
        <strain evidence="1">301</strain>
    </source>
</reference>
<organism evidence="1 2">
    <name type="scientific">Xanthobacter flavus</name>
    <dbReference type="NCBI Taxonomy" id="281"/>
    <lineage>
        <taxon>Bacteria</taxon>
        <taxon>Pseudomonadati</taxon>
        <taxon>Pseudomonadota</taxon>
        <taxon>Alphaproteobacteria</taxon>
        <taxon>Hyphomicrobiales</taxon>
        <taxon>Xanthobacteraceae</taxon>
        <taxon>Xanthobacter</taxon>
    </lineage>
</organism>